<feature type="binding site" evidence="8">
    <location>
        <begin position="191"/>
        <end position="196"/>
    </location>
    <ligand>
        <name>NAD(+)</name>
        <dbReference type="ChEBI" id="CHEBI:57540"/>
    </ligand>
</feature>
<dbReference type="EC" id="2.7.1.23" evidence="8"/>
<evidence type="ECO:0000256" key="7">
    <source>
        <dbReference type="ARBA" id="ARBA00047925"/>
    </source>
</evidence>
<gene>
    <name evidence="8" type="primary">nadK</name>
    <name evidence="9" type="ORF">M6D89_03710</name>
</gene>
<keyword evidence="3 8" id="KW-0418">Kinase</keyword>
<keyword evidence="2 8" id="KW-0547">Nucleotide-binding</keyword>
<dbReference type="RefSeq" id="WP_253966679.1">
    <property type="nucleotide sequence ID" value="NZ_JAMFTH010000001.1"/>
</dbReference>
<dbReference type="GO" id="GO:0051287">
    <property type="term" value="F:NAD binding"/>
    <property type="evidence" value="ECO:0007669"/>
    <property type="project" value="UniProtKB-ARBA"/>
</dbReference>
<evidence type="ECO:0000256" key="1">
    <source>
        <dbReference type="ARBA" id="ARBA00022679"/>
    </source>
</evidence>
<feature type="binding site" evidence="8">
    <location>
        <begin position="76"/>
        <end position="77"/>
    </location>
    <ligand>
        <name>NAD(+)</name>
        <dbReference type="ChEBI" id="CHEBI:57540"/>
    </ligand>
</feature>
<dbReference type="GO" id="GO:0046872">
    <property type="term" value="F:metal ion binding"/>
    <property type="evidence" value="ECO:0007669"/>
    <property type="project" value="UniProtKB-UniRule"/>
</dbReference>
<dbReference type="GO" id="GO:0019674">
    <property type="term" value="P:NAD+ metabolic process"/>
    <property type="evidence" value="ECO:0007669"/>
    <property type="project" value="InterPro"/>
</dbReference>
<comment type="function">
    <text evidence="8">Involved in the regulation of the intracellular balance of NAD and NADP, and is a key enzyme in the biosynthesis of NADP. Catalyzes specifically the phosphorylation on 2'-hydroxyl of the adenosine moiety of NAD to yield NADP.</text>
</comment>
<accession>A0A9X2I1D1</accession>
<dbReference type="AlphaFoldDB" id="A0A9X2I1D1"/>
<feature type="active site" description="Proton acceptor" evidence="8">
    <location>
        <position position="76"/>
    </location>
</feature>
<dbReference type="HAMAP" id="MF_00361">
    <property type="entry name" value="NAD_kinase"/>
    <property type="match status" value="1"/>
</dbReference>
<dbReference type="InterPro" id="IPR017437">
    <property type="entry name" value="ATP-NAD_kinase_PpnK-typ_C"/>
</dbReference>
<comment type="caution">
    <text evidence="8">Lacks conserved residue(s) required for the propagation of feature annotation.</text>
</comment>
<name>A0A9X2I1D1_9GAMM</name>
<dbReference type="Gene3D" id="2.60.200.30">
    <property type="entry name" value="Probable inorganic polyphosphate/atp-NAD kinase, domain 2"/>
    <property type="match status" value="1"/>
</dbReference>
<evidence type="ECO:0000256" key="6">
    <source>
        <dbReference type="ARBA" id="ARBA00023027"/>
    </source>
</evidence>
<dbReference type="PANTHER" id="PTHR20275:SF0">
    <property type="entry name" value="NAD KINASE"/>
    <property type="match status" value="1"/>
</dbReference>
<keyword evidence="1 8" id="KW-0808">Transferase</keyword>
<dbReference type="GO" id="GO:0005524">
    <property type="term" value="F:ATP binding"/>
    <property type="evidence" value="ECO:0007669"/>
    <property type="project" value="UniProtKB-KW"/>
</dbReference>
<dbReference type="EMBL" id="JAMFTH010000001">
    <property type="protein sequence ID" value="MCP8898401.1"/>
    <property type="molecule type" value="Genomic_DNA"/>
</dbReference>
<evidence type="ECO:0000256" key="4">
    <source>
        <dbReference type="ARBA" id="ARBA00022840"/>
    </source>
</evidence>
<dbReference type="GO" id="GO:0005737">
    <property type="term" value="C:cytoplasm"/>
    <property type="evidence" value="ECO:0007669"/>
    <property type="project" value="UniProtKB-SubCell"/>
</dbReference>
<evidence type="ECO:0000256" key="8">
    <source>
        <dbReference type="HAMAP-Rule" id="MF_00361"/>
    </source>
</evidence>
<reference evidence="9" key="2">
    <citation type="submission" date="2023-01" db="EMBL/GenBank/DDBJ databases">
        <title>Gilvimarinus xylanilyticus HB14 isolated from Caulerpa lentillifera aquaculture base in Hainan, China.</title>
        <authorList>
            <person name="Zhang Y.-J."/>
        </authorList>
    </citation>
    <scope>NUCLEOTIDE SEQUENCE</scope>
    <source>
        <strain evidence="9">HB14</strain>
    </source>
</reference>
<dbReference type="FunFam" id="2.60.200.30:FF:000009">
    <property type="entry name" value="Poly(P)/ATP NAD kinase"/>
    <property type="match status" value="1"/>
</dbReference>
<evidence type="ECO:0000256" key="5">
    <source>
        <dbReference type="ARBA" id="ARBA00022857"/>
    </source>
</evidence>
<keyword evidence="10" id="KW-1185">Reference proteome</keyword>
<evidence type="ECO:0000256" key="2">
    <source>
        <dbReference type="ARBA" id="ARBA00022741"/>
    </source>
</evidence>
<keyword evidence="8" id="KW-0963">Cytoplasm</keyword>
<evidence type="ECO:0000256" key="3">
    <source>
        <dbReference type="ARBA" id="ARBA00022777"/>
    </source>
</evidence>
<protein>
    <recommendedName>
        <fullName evidence="8">NAD kinase</fullName>
        <ecNumber evidence="8">2.7.1.23</ecNumber>
    </recommendedName>
    <alternativeName>
        <fullName evidence="8">ATP-dependent NAD kinase</fullName>
    </alternativeName>
</protein>
<comment type="caution">
    <text evidence="9">The sequence shown here is derived from an EMBL/GenBank/DDBJ whole genome shotgun (WGS) entry which is preliminary data.</text>
</comment>
<feature type="binding site" evidence="8">
    <location>
        <position position="161"/>
    </location>
    <ligand>
        <name>NAD(+)</name>
        <dbReference type="ChEBI" id="CHEBI:57540"/>
    </ligand>
</feature>
<dbReference type="SUPFAM" id="SSF111331">
    <property type="entry name" value="NAD kinase/diacylglycerol kinase-like"/>
    <property type="match status" value="1"/>
</dbReference>
<dbReference type="PANTHER" id="PTHR20275">
    <property type="entry name" value="NAD KINASE"/>
    <property type="match status" value="1"/>
</dbReference>
<dbReference type="GO" id="GO:0003951">
    <property type="term" value="F:NAD+ kinase activity"/>
    <property type="evidence" value="ECO:0007669"/>
    <property type="project" value="UniProtKB-UniRule"/>
</dbReference>
<comment type="cofactor">
    <cofactor evidence="8">
        <name>a divalent metal cation</name>
        <dbReference type="ChEBI" id="CHEBI:60240"/>
    </cofactor>
</comment>
<dbReference type="GO" id="GO:0006741">
    <property type="term" value="P:NADP+ biosynthetic process"/>
    <property type="evidence" value="ECO:0007669"/>
    <property type="project" value="UniProtKB-UniRule"/>
</dbReference>
<feature type="binding site" evidence="8">
    <location>
        <position position="180"/>
    </location>
    <ligand>
        <name>NAD(+)</name>
        <dbReference type="ChEBI" id="CHEBI:57540"/>
    </ligand>
</feature>
<dbReference type="Gene3D" id="3.40.50.10330">
    <property type="entry name" value="Probable inorganic polyphosphate/atp-NAD kinase, domain 1"/>
    <property type="match status" value="1"/>
</dbReference>
<keyword evidence="4 8" id="KW-0067">ATP-binding</keyword>
<dbReference type="InterPro" id="IPR016064">
    <property type="entry name" value="NAD/diacylglycerol_kinase_sf"/>
</dbReference>
<dbReference type="InterPro" id="IPR002504">
    <property type="entry name" value="NADK"/>
</dbReference>
<dbReference type="Pfam" id="PF20143">
    <property type="entry name" value="NAD_kinase_C"/>
    <property type="match status" value="1"/>
</dbReference>
<dbReference type="Proteomes" id="UP001139319">
    <property type="component" value="Unassembled WGS sequence"/>
</dbReference>
<reference evidence="9" key="1">
    <citation type="submission" date="2022-05" db="EMBL/GenBank/DDBJ databases">
        <authorList>
            <person name="Sun H.-N."/>
        </authorList>
    </citation>
    <scope>NUCLEOTIDE SEQUENCE</scope>
    <source>
        <strain evidence="9">HB14</strain>
    </source>
</reference>
<feature type="binding site" evidence="8">
    <location>
        <position position="178"/>
    </location>
    <ligand>
        <name>NAD(+)</name>
        <dbReference type="ChEBI" id="CHEBI:57540"/>
    </ligand>
</feature>
<evidence type="ECO:0000313" key="10">
    <source>
        <dbReference type="Proteomes" id="UP001139319"/>
    </source>
</evidence>
<evidence type="ECO:0000313" key="9">
    <source>
        <dbReference type="EMBL" id="MCP8898401.1"/>
    </source>
</evidence>
<comment type="catalytic activity">
    <reaction evidence="7 8">
        <text>NAD(+) + ATP = ADP + NADP(+) + H(+)</text>
        <dbReference type="Rhea" id="RHEA:18629"/>
        <dbReference type="ChEBI" id="CHEBI:15378"/>
        <dbReference type="ChEBI" id="CHEBI:30616"/>
        <dbReference type="ChEBI" id="CHEBI:57540"/>
        <dbReference type="ChEBI" id="CHEBI:58349"/>
        <dbReference type="ChEBI" id="CHEBI:456216"/>
        <dbReference type="EC" id="2.7.1.23"/>
    </reaction>
</comment>
<comment type="subcellular location">
    <subcellularLocation>
        <location evidence="8">Cytoplasm</location>
    </subcellularLocation>
</comment>
<dbReference type="InterPro" id="IPR017438">
    <property type="entry name" value="ATP-NAD_kinase_N"/>
</dbReference>
<dbReference type="Pfam" id="PF01513">
    <property type="entry name" value="NAD_kinase"/>
    <property type="match status" value="1"/>
</dbReference>
<sequence length="299" mass="32954">MTQFASIGLIGRLENERAKYSVDRLIRFLRSRQLNIIIEQRSAEIINASQHYPDVEVAGMDELGKRCDLAIVIGGDGSLLSGARDLVQYNVPLLGVNRGRLGFLTDIVPEDIEQKVAEVLAGEYVSEQRFLLDMSVERNGETICSGDALNDVVLHPGEFIRMLEFELYVDDHFVTSQRSDGMIVSTPTGSTAYALSGGGPIMHPKLDAMVLVPMNPHTLSSRPMVVAGDSVVRILVGESNSAVPQVTCDGQTHDAIEGGDRIIIRKKPQHLQLIHPLNHNFYERCRSKLGWGGHLLDKS</sequence>
<proteinExistence type="inferred from homology"/>
<organism evidence="9 10">
    <name type="scientific">Gilvimarinus xylanilyticus</name>
    <dbReference type="NCBI Taxonomy" id="2944139"/>
    <lineage>
        <taxon>Bacteria</taxon>
        <taxon>Pseudomonadati</taxon>
        <taxon>Pseudomonadota</taxon>
        <taxon>Gammaproteobacteria</taxon>
        <taxon>Cellvibrionales</taxon>
        <taxon>Cellvibrionaceae</taxon>
        <taxon>Gilvimarinus</taxon>
    </lineage>
</organism>
<dbReference type="NCBIfam" id="NF002306">
    <property type="entry name" value="PRK01231.1"/>
    <property type="match status" value="1"/>
</dbReference>
<feature type="binding site" evidence="8">
    <location>
        <begin position="150"/>
        <end position="151"/>
    </location>
    <ligand>
        <name>NAD(+)</name>
        <dbReference type="ChEBI" id="CHEBI:57540"/>
    </ligand>
</feature>
<feature type="binding site" evidence="8">
    <location>
        <position position="251"/>
    </location>
    <ligand>
        <name>NAD(+)</name>
        <dbReference type="ChEBI" id="CHEBI:57540"/>
    </ligand>
</feature>
<comment type="similarity">
    <text evidence="8">Belongs to the NAD kinase family.</text>
</comment>
<keyword evidence="5 8" id="KW-0521">NADP</keyword>
<keyword evidence="6 8" id="KW-0520">NAD</keyword>